<dbReference type="InterPro" id="IPR001114">
    <property type="entry name" value="Adenylosuccinate_synthetase"/>
</dbReference>
<dbReference type="GO" id="GO:0046040">
    <property type="term" value="P:IMP metabolic process"/>
    <property type="evidence" value="ECO:0007669"/>
    <property type="project" value="TreeGrafter"/>
</dbReference>
<feature type="binding site" description="in other chain" evidence="7">
    <location>
        <position position="245"/>
    </location>
    <ligand>
        <name>IMP</name>
        <dbReference type="ChEBI" id="CHEBI:58053"/>
        <note>ligand shared between dimeric partners</note>
    </ligand>
</feature>
<comment type="function">
    <text evidence="7">Plays an important role in the de novo pathway of purine nucleotide biosynthesis. Catalyzes the first committed step in the biosynthesis of AMP from IMP.</text>
</comment>
<gene>
    <name evidence="7" type="primary">purA</name>
    <name evidence="8" type="ORF">UW79_C0013G0042</name>
</gene>
<feature type="active site" description="Proton donor" evidence="7">
    <location>
        <position position="46"/>
    </location>
</feature>
<comment type="caution">
    <text evidence="7">Lacks conserved residue(s) required for the propagation of feature annotation.</text>
</comment>
<evidence type="ECO:0000313" key="9">
    <source>
        <dbReference type="Proteomes" id="UP000034032"/>
    </source>
</evidence>
<dbReference type="GO" id="GO:0005525">
    <property type="term" value="F:GTP binding"/>
    <property type="evidence" value="ECO:0007669"/>
    <property type="project" value="UniProtKB-UniRule"/>
</dbReference>
<name>A0A0G1KEC3_9BACT</name>
<keyword evidence="6 7" id="KW-0342">GTP-binding</keyword>
<dbReference type="GO" id="GO:0005737">
    <property type="term" value="C:cytoplasm"/>
    <property type="evidence" value="ECO:0007669"/>
    <property type="project" value="UniProtKB-SubCell"/>
</dbReference>
<sequence length="423" mass="47199">MPNQRAFIIAGLGFGDETKGSITDFLTGKYEAHTIIRYNGGAQAAHNVVLEDGRHHTFAQFGSGTFHRWARTHLSQFMVVNPYTMIAEEKALRSLGVRDAFDRTTIDRRAVVVTPYHRIANRLLELSRGSGRYGSCGMGIGQAIQDYKDFGENILLVGDLFYPDRVRQKLQFIKSVKQALVGGIMDKLPGTEIVRENLDYLNDAPLINACVEFYGQFSRSVRIVNEEYIKKILNQAGTVIFEGAQGVLLDPKYGFRPYVTKTNTTFVNALEILEEGEYSGQVKKLGVLRGYATRHGCGPFTTEDAELTRLLPELHNAHGQWQGAFRIGYFDVCASRYAIEVAGPVDSLAISCTDRLIGLEPLNICTDYQSVGHKPLYTKLNPIRSEADCFEYARTLQSYLKIPLSIISLGPTAKDKQILKPLV</sequence>
<dbReference type="GO" id="GO:0044208">
    <property type="term" value="P:'de novo' AMP biosynthetic process"/>
    <property type="evidence" value="ECO:0007669"/>
    <property type="project" value="UniProtKB-UniRule"/>
</dbReference>
<dbReference type="Gene3D" id="3.40.440.10">
    <property type="entry name" value="Adenylosuccinate Synthetase, subunit A, domain 1"/>
    <property type="match status" value="1"/>
</dbReference>
<dbReference type="PANTHER" id="PTHR11846">
    <property type="entry name" value="ADENYLOSUCCINATE SYNTHETASE"/>
    <property type="match status" value="1"/>
</dbReference>
<dbReference type="Gene3D" id="3.90.170.10">
    <property type="entry name" value="Adenylosuccinate Synthetase, subunit A, domain 3"/>
    <property type="match status" value="1"/>
</dbReference>
<dbReference type="GO" id="GO:0000287">
    <property type="term" value="F:magnesium ion binding"/>
    <property type="evidence" value="ECO:0007669"/>
    <property type="project" value="UniProtKB-UniRule"/>
</dbReference>
<dbReference type="Gene3D" id="1.10.300.10">
    <property type="entry name" value="Adenylosuccinate Synthetase, subunit A, domain 2"/>
    <property type="match status" value="1"/>
</dbReference>
<dbReference type="UniPathway" id="UPA00075">
    <property type="reaction ID" value="UER00335"/>
</dbReference>
<comment type="similarity">
    <text evidence="7">Belongs to the adenylosuccinate synthetase family.</text>
</comment>
<dbReference type="InterPro" id="IPR042110">
    <property type="entry name" value="Adenylosuccinate_synth_dom2"/>
</dbReference>
<feature type="binding site" evidence="7">
    <location>
        <position position="16"/>
    </location>
    <ligand>
        <name>Mg(2+)</name>
        <dbReference type="ChEBI" id="CHEBI:18420"/>
    </ligand>
</feature>
<evidence type="ECO:0000256" key="6">
    <source>
        <dbReference type="ARBA" id="ARBA00023134"/>
    </source>
</evidence>
<feature type="binding site" description="in other chain" evidence="7">
    <location>
        <position position="260"/>
    </location>
    <ligand>
        <name>IMP</name>
        <dbReference type="ChEBI" id="CHEBI:58053"/>
        <note>ligand shared between dimeric partners</note>
    </ligand>
</feature>
<evidence type="ECO:0000256" key="5">
    <source>
        <dbReference type="ARBA" id="ARBA00022842"/>
    </source>
</evidence>
<dbReference type="AlphaFoldDB" id="A0A0G1KEC3"/>
<dbReference type="SMART" id="SM00788">
    <property type="entry name" value="Adenylsucc_synt"/>
    <property type="match status" value="1"/>
</dbReference>
<comment type="catalytic activity">
    <reaction evidence="7">
        <text>IMP + L-aspartate + GTP = N(6)-(1,2-dicarboxyethyl)-AMP + GDP + phosphate + 2 H(+)</text>
        <dbReference type="Rhea" id="RHEA:15753"/>
        <dbReference type="ChEBI" id="CHEBI:15378"/>
        <dbReference type="ChEBI" id="CHEBI:29991"/>
        <dbReference type="ChEBI" id="CHEBI:37565"/>
        <dbReference type="ChEBI" id="CHEBI:43474"/>
        <dbReference type="ChEBI" id="CHEBI:57567"/>
        <dbReference type="ChEBI" id="CHEBI:58053"/>
        <dbReference type="ChEBI" id="CHEBI:58189"/>
        <dbReference type="EC" id="6.3.4.4"/>
    </reaction>
</comment>
<feature type="active site" description="Proton acceptor" evidence="7">
    <location>
        <position position="16"/>
    </location>
</feature>
<evidence type="ECO:0000256" key="7">
    <source>
        <dbReference type="HAMAP-Rule" id="MF_00011"/>
    </source>
</evidence>
<dbReference type="Pfam" id="PF00709">
    <property type="entry name" value="Adenylsucc_synt"/>
    <property type="match status" value="1"/>
</dbReference>
<evidence type="ECO:0000256" key="3">
    <source>
        <dbReference type="ARBA" id="ARBA00022741"/>
    </source>
</evidence>
<organism evidence="8 9">
    <name type="scientific">Candidatus Yanofskybacteria bacterium GW2011_GWA2_44_9</name>
    <dbReference type="NCBI Taxonomy" id="1619025"/>
    <lineage>
        <taxon>Bacteria</taxon>
        <taxon>Candidatus Yanofskyibacteriota</taxon>
    </lineage>
</organism>
<dbReference type="PATRIC" id="fig|1619025.3.peg.556"/>
<evidence type="ECO:0000256" key="1">
    <source>
        <dbReference type="ARBA" id="ARBA00022598"/>
    </source>
</evidence>
<comment type="pathway">
    <text evidence="7">Purine metabolism; AMP biosynthesis via de novo pathway; AMP from IMP: step 1/2.</text>
</comment>
<keyword evidence="1 7" id="KW-0436">Ligase</keyword>
<evidence type="ECO:0000256" key="4">
    <source>
        <dbReference type="ARBA" id="ARBA00022755"/>
    </source>
</evidence>
<proteinExistence type="inferred from homology"/>
<comment type="subunit">
    <text evidence="7">Homodimer.</text>
</comment>
<comment type="cofactor">
    <cofactor evidence="7">
        <name>Mg(2+)</name>
        <dbReference type="ChEBI" id="CHEBI:18420"/>
    </cofactor>
    <text evidence="7">Binds 1 Mg(2+) ion per subunit.</text>
</comment>
<protein>
    <recommendedName>
        <fullName evidence="7">Adenylosuccinate synthetase</fullName>
        <shortName evidence="7">AMPSase</shortName>
        <shortName evidence="7">AdSS</shortName>
        <ecNumber evidence="7">6.3.4.4</ecNumber>
    </recommendedName>
    <alternativeName>
        <fullName evidence="7">IMP--aspartate ligase</fullName>
    </alternativeName>
</protein>
<keyword evidence="4 7" id="KW-0658">Purine biosynthesis</keyword>
<reference evidence="8 9" key="1">
    <citation type="journal article" date="2015" name="Nature">
        <title>rRNA introns, odd ribosomes, and small enigmatic genomes across a large radiation of phyla.</title>
        <authorList>
            <person name="Brown C.T."/>
            <person name="Hug L.A."/>
            <person name="Thomas B.C."/>
            <person name="Sharon I."/>
            <person name="Castelle C.J."/>
            <person name="Singh A."/>
            <person name="Wilkins M.J."/>
            <person name="Williams K.H."/>
            <person name="Banfield J.F."/>
        </authorList>
    </citation>
    <scope>NUCLEOTIDE SEQUENCE [LARGE SCALE GENOMIC DNA]</scope>
</reference>
<evidence type="ECO:0000313" key="8">
    <source>
        <dbReference type="EMBL" id="KKT81915.1"/>
    </source>
</evidence>
<dbReference type="GO" id="GO:0004019">
    <property type="term" value="F:adenylosuccinate synthase activity"/>
    <property type="evidence" value="ECO:0007669"/>
    <property type="project" value="UniProtKB-UniRule"/>
</dbReference>
<dbReference type="PANTHER" id="PTHR11846:SF0">
    <property type="entry name" value="ADENYLOSUCCINATE SYNTHETASE"/>
    <property type="match status" value="1"/>
</dbReference>
<dbReference type="HAMAP" id="MF_00011">
    <property type="entry name" value="Adenylosucc_synth"/>
    <property type="match status" value="1"/>
</dbReference>
<dbReference type="InterPro" id="IPR042111">
    <property type="entry name" value="Adenylosuccinate_synth_dom3"/>
</dbReference>
<dbReference type="SUPFAM" id="SSF52540">
    <property type="entry name" value="P-loop containing nucleoside triphosphate hydrolases"/>
    <property type="match status" value="1"/>
</dbReference>
<dbReference type="Proteomes" id="UP000034032">
    <property type="component" value="Unassembled WGS sequence"/>
</dbReference>
<dbReference type="EC" id="6.3.4.4" evidence="7"/>
<accession>A0A0G1KEC3</accession>
<comment type="caution">
    <text evidence="8">The sequence shown here is derived from an EMBL/GenBank/DDBJ whole genome shotgun (WGS) entry which is preliminary data.</text>
</comment>
<feature type="binding site" evidence="7">
    <location>
        <begin position="408"/>
        <end position="410"/>
    </location>
    <ligand>
        <name>GTP</name>
        <dbReference type="ChEBI" id="CHEBI:37565"/>
    </ligand>
</feature>
<feature type="binding site" evidence="7">
    <location>
        <begin position="352"/>
        <end position="354"/>
    </location>
    <ligand>
        <name>GTP</name>
        <dbReference type="ChEBI" id="CHEBI:37565"/>
    </ligand>
</feature>
<dbReference type="InterPro" id="IPR027417">
    <property type="entry name" value="P-loop_NTPase"/>
</dbReference>
<keyword evidence="7" id="KW-0963">Cytoplasm</keyword>
<evidence type="ECO:0000256" key="2">
    <source>
        <dbReference type="ARBA" id="ARBA00022723"/>
    </source>
</evidence>
<dbReference type="InterPro" id="IPR042109">
    <property type="entry name" value="Adenylosuccinate_synth_dom1"/>
</dbReference>
<keyword evidence="3 7" id="KW-0547">Nucleotide-binding</keyword>
<keyword evidence="5 7" id="KW-0460">Magnesium</keyword>
<dbReference type="EMBL" id="LCJR01000013">
    <property type="protein sequence ID" value="KKT81915.1"/>
    <property type="molecule type" value="Genomic_DNA"/>
</dbReference>
<keyword evidence="2 7" id="KW-0479">Metal-binding</keyword>
<comment type="subcellular location">
    <subcellularLocation>
        <location evidence="7">Cytoplasm</location>
    </subcellularLocation>
</comment>